<dbReference type="STRING" id="290052.ASU35_02540"/>
<reference evidence="4 5" key="1">
    <citation type="submission" date="2015-11" db="EMBL/GenBank/DDBJ databases">
        <title>Butyribacter intestini gen. nov., sp. nov., a butyric acid-producing bacterium of the family Lachnospiraceae isolated from the human faeces.</title>
        <authorList>
            <person name="Zou Y."/>
            <person name="Xue W."/>
            <person name="Luo G."/>
            <person name="Lv M."/>
        </authorList>
    </citation>
    <scope>NUCLEOTIDE SEQUENCE [LARGE SCALE GENOMIC DNA]</scope>
    <source>
        <strain evidence="4 5">ACET-33324</strain>
    </source>
</reference>
<keyword evidence="5" id="KW-1185">Reference proteome</keyword>
<organism evidence="4 5">
    <name type="scientific">Acetivibrio ethanolgignens</name>
    <dbReference type="NCBI Taxonomy" id="290052"/>
    <lineage>
        <taxon>Bacteria</taxon>
        <taxon>Bacillati</taxon>
        <taxon>Bacillota</taxon>
        <taxon>Clostridia</taxon>
        <taxon>Eubacteriales</taxon>
        <taxon>Oscillospiraceae</taxon>
        <taxon>Acetivibrio</taxon>
    </lineage>
</organism>
<keyword evidence="1" id="KW-0175">Coiled coil</keyword>
<feature type="compositionally biased region" description="Basic and acidic residues" evidence="2">
    <location>
        <begin position="26"/>
        <end position="36"/>
    </location>
</feature>
<dbReference type="EMBL" id="LNAM01000164">
    <property type="protein sequence ID" value="KSV58699.1"/>
    <property type="molecule type" value="Genomic_DNA"/>
</dbReference>
<proteinExistence type="predicted"/>
<feature type="transmembrane region" description="Helical" evidence="3">
    <location>
        <begin position="75"/>
        <end position="98"/>
    </location>
</feature>
<feature type="compositionally biased region" description="Polar residues" evidence="2">
    <location>
        <begin position="1"/>
        <end position="13"/>
    </location>
</feature>
<dbReference type="InterPro" id="IPR007060">
    <property type="entry name" value="FtsL/DivIC"/>
</dbReference>
<dbReference type="AlphaFoldDB" id="A0A0V8QDN3"/>
<dbReference type="RefSeq" id="WP_058353134.1">
    <property type="nucleotide sequence ID" value="NZ_CABMMD010000164.1"/>
</dbReference>
<feature type="coiled-coil region" evidence="1">
    <location>
        <begin position="102"/>
        <end position="129"/>
    </location>
</feature>
<accession>A0A0V8QDN3</accession>
<evidence type="ECO:0000256" key="1">
    <source>
        <dbReference type="SAM" id="Coils"/>
    </source>
</evidence>
<dbReference type="Pfam" id="PF04977">
    <property type="entry name" value="DivIC"/>
    <property type="match status" value="1"/>
</dbReference>
<comment type="caution">
    <text evidence="4">The sequence shown here is derived from an EMBL/GenBank/DDBJ whole genome shotgun (WGS) entry which is preliminary data.</text>
</comment>
<feature type="region of interest" description="Disordered" evidence="2">
    <location>
        <begin position="1"/>
        <end position="67"/>
    </location>
</feature>
<gene>
    <name evidence="4" type="ORF">ASU35_02540</name>
</gene>
<evidence type="ECO:0000313" key="4">
    <source>
        <dbReference type="EMBL" id="KSV58699.1"/>
    </source>
</evidence>
<protein>
    <recommendedName>
        <fullName evidence="6">Cell division protein FtsL</fullName>
    </recommendedName>
</protein>
<evidence type="ECO:0000313" key="5">
    <source>
        <dbReference type="Proteomes" id="UP000054874"/>
    </source>
</evidence>
<keyword evidence="3" id="KW-0472">Membrane</keyword>
<evidence type="ECO:0008006" key="6">
    <source>
        <dbReference type="Google" id="ProtNLM"/>
    </source>
</evidence>
<evidence type="ECO:0000256" key="2">
    <source>
        <dbReference type="SAM" id="MobiDB-lite"/>
    </source>
</evidence>
<dbReference type="Proteomes" id="UP000054874">
    <property type="component" value="Unassembled WGS sequence"/>
</dbReference>
<name>A0A0V8QDN3_9FIRM</name>
<keyword evidence="3" id="KW-1133">Transmembrane helix</keyword>
<feature type="compositionally biased region" description="Basic and acidic residues" evidence="2">
    <location>
        <begin position="45"/>
        <end position="61"/>
    </location>
</feature>
<evidence type="ECO:0000256" key="3">
    <source>
        <dbReference type="SAM" id="Phobius"/>
    </source>
</evidence>
<dbReference type="OrthoDB" id="2051525at2"/>
<keyword evidence="3" id="KW-0812">Transmembrane</keyword>
<sequence>MATRQRTGRPQTSRRYHTGEYVEGNTVRKLDREYSGRRSNLAVVPEREPYRRPGREQERRKQPSASPVQHTSWDLVSLLFMVAALCVTMYVCVSYLRVQHDVVTMNKMIASMESEIMELKNKNDAAYSKVDTSVDLAYIYKVATEELGMVHPVENQVFSYKNQKSDYVRQYSDIPEASE</sequence>